<name>A0A7S2G724_9STRA</name>
<feature type="region of interest" description="Disordered" evidence="1">
    <location>
        <begin position="334"/>
        <end position="358"/>
    </location>
</feature>
<evidence type="ECO:0000313" key="2">
    <source>
        <dbReference type="EMBL" id="CAD9436753.1"/>
    </source>
</evidence>
<evidence type="ECO:0000256" key="1">
    <source>
        <dbReference type="SAM" id="MobiDB-lite"/>
    </source>
</evidence>
<feature type="compositionally biased region" description="Acidic residues" evidence="1">
    <location>
        <begin position="37"/>
        <end position="49"/>
    </location>
</feature>
<proteinExistence type="predicted"/>
<feature type="region of interest" description="Disordered" evidence="1">
    <location>
        <begin position="1"/>
        <end position="59"/>
    </location>
</feature>
<feature type="compositionally biased region" description="Basic and acidic residues" evidence="1">
    <location>
        <begin position="17"/>
        <end position="36"/>
    </location>
</feature>
<sequence>MSALMLAPQEPPPDTASRSDEANAAAEDRDGEKGGQGDDDTVETSDDDSSNSSAGSLPGRTLVHAKGVINVVPGNIVAIVVGEPGTKIYDDPKISRKAALKYLARPVVNKNGIPGWDDAFHQLVIPKPPFKPGTKQRWPDKGAHITVAMTNHDEDDPGDIITEEAMVLHGREVDIGFEDPILLEGRANNDEACQCCFYLALETDRATDEAIEKLREEIGLDTTHRHKFHLSVAGVAPAGPTPSSAEALAGFRAEWIPSPADNNLRERSGATATATARGMAPIRTDLMRNADRATKEARELESAEERSQVEEDAKAEENAAEQLLMGSHSGSFQCDISIGMTGPGRPVNSTTQPPPVGT</sequence>
<organism evidence="2">
    <name type="scientific">Florenciella parvula</name>
    <dbReference type="NCBI Taxonomy" id="236787"/>
    <lineage>
        <taxon>Eukaryota</taxon>
        <taxon>Sar</taxon>
        <taxon>Stramenopiles</taxon>
        <taxon>Ochrophyta</taxon>
        <taxon>Dictyochophyceae</taxon>
        <taxon>Florenciellales</taxon>
        <taxon>Florenciella</taxon>
    </lineage>
</organism>
<gene>
    <name evidence="2" type="ORF">FPAR1323_LOCUS13720</name>
</gene>
<dbReference type="EMBL" id="HBGT01026360">
    <property type="protein sequence ID" value="CAD9436753.1"/>
    <property type="molecule type" value="Transcribed_RNA"/>
</dbReference>
<feature type="region of interest" description="Disordered" evidence="1">
    <location>
        <begin position="291"/>
        <end position="316"/>
    </location>
</feature>
<reference evidence="2" key="1">
    <citation type="submission" date="2021-01" db="EMBL/GenBank/DDBJ databases">
        <authorList>
            <person name="Corre E."/>
            <person name="Pelletier E."/>
            <person name="Niang G."/>
            <person name="Scheremetjew M."/>
            <person name="Finn R."/>
            <person name="Kale V."/>
            <person name="Holt S."/>
            <person name="Cochrane G."/>
            <person name="Meng A."/>
            <person name="Brown T."/>
            <person name="Cohen L."/>
        </authorList>
    </citation>
    <scope>NUCLEOTIDE SEQUENCE</scope>
    <source>
        <strain evidence="2">RCC1693</strain>
    </source>
</reference>
<dbReference type="AlphaFoldDB" id="A0A7S2G724"/>
<accession>A0A7S2G724</accession>
<protein>
    <submittedName>
        <fullName evidence="2">Uncharacterized protein</fullName>
    </submittedName>
</protein>